<keyword evidence="1" id="KW-1133">Transmembrane helix</keyword>
<accession>A0A0E9XD73</accession>
<evidence type="ECO:0000256" key="1">
    <source>
        <dbReference type="SAM" id="Phobius"/>
    </source>
</evidence>
<reference evidence="2" key="1">
    <citation type="submission" date="2014-11" db="EMBL/GenBank/DDBJ databases">
        <authorList>
            <person name="Amaro Gonzalez C."/>
        </authorList>
    </citation>
    <scope>NUCLEOTIDE SEQUENCE</scope>
</reference>
<name>A0A0E9XD73_ANGAN</name>
<feature type="transmembrane region" description="Helical" evidence="1">
    <location>
        <begin position="12"/>
        <end position="32"/>
    </location>
</feature>
<evidence type="ECO:0000313" key="2">
    <source>
        <dbReference type="EMBL" id="JAI00382.1"/>
    </source>
</evidence>
<sequence length="64" mass="7369">MGRCLVFKFSCWIFPIPCDFHISGATLLYLAFFLSQLHIFSVVYQSESVAILTCFRYIGIFHLG</sequence>
<organism evidence="2">
    <name type="scientific">Anguilla anguilla</name>
    <name type="common">European freshwater eel</name>
    <name type="synonym">Muraena anguilla</name>
    <dbReference type="NCBI Taxonomy" id="7936"/>
    <lineage>
        <taxon>Eukaryota</taxon>
        <taxon>Metazoa</taxon>
        <taxon>Chordata</taxon>
        <taxon>Craniata</taxon>
        <taxon>Vertebrata</taxon>
        <taxon>Euteleostomi</taxon>
        <taxon>Actinopterygii</taxon>
        <taxon>Neopterygii</taxon>
        <taxon>Teleostei</taxon>
        <taxon>Anguilliformes</taxon>
        <taxon>Anguillidae</taxon>
        <taxon>Anguilla</taxon>
    </lineage>
</organism>
<dbReference type="EMBL" id="GBXM01008196">
    <property type="protein sequence ID" value="JAI00382.1"/>
    <property type="molecule type" value="Transcribed_RNA"/>
</dbReference>
<keyword evidence="1" id="KW-0812">Transmembrane</keyword>
<reference evidence="2" key="2">
    <citation type="journal article" date="2015" name="Fish Shellfish Immunol.">
        <title>Early steps in the European eel (Anguilla anguilla)-Vibrio vulnificus interaction in the gills: Role of the RtxA13 toxin.</title>
        <authorList>
            <person name="Callol A."/>
            <person name="Pajuelo D."/>
            <person name="Ebbesson L."/>
            <person name="Teles M."/>
            <person name="MacKenzie S."/>
            <person name="Amaro C."/>
        </authorList>
    </citation>
    <scope>NUCLEOTIDE SEQUENCE</scope>
</reference>
<dbReference type="AlphaFoldDB" id="A0A0E9XD73"/>
<keyword evidence="1" id="KW-0472">Membrane</keyword>
<protein>
    <submittedName>
        <fullName evidence="2">Uncharacterized protein</fullName>
    </submittedName>
</protein>
<proteinExistence type="predicted"/>